<gene>
    <name evidence="1" type="ORF">MCYG_01560</name>
</gene>
<dbReference type="EMBL" id="DS995702">
    <property type="protein sequence ID" value="EEQ28741.1"/>
    <property type="molecule type" value="Genomic_DNA"/>
</dbReference>
<dbReference type="AlphaFoldDB" id="C5FHK1"/>
<evidence type="ECO:0000313" key="2">
    <source>
        <dbReference type="Proteomes" id="UP000002035"/>
    </source>
</evidence>
<organism evidence="1 2">
    <name type="scientific">Arthroderma otae (strain ATCC MYA-4605 / CBS 113480)</name>
    <name type="common">Microsporum canis</name>
    <dbReference type="NCBI Taxonomy" id="554155"/>
    <lineage>
        <taxon>Eukaryota</taxon>
        <taxon>Fungi</taxon>
        <taxon>Dikarya</taxon>
        <taxon>Ascomycota</taxon>
        <taxon>Pezizomycotina</taxon>
        <taxon>Eurotiomycetes</taxon>
        <taxon>Eurotiomycetidae</taxon>
        <taxon>Onygenales</taxon>
        <taxon>Arthrodermataceae</taxon>
        <taxon>Microsporum</taxon>
    </lineage>
</organism>
<name>C5FHK1_ARTOC</name>
<dbReference type="GeneID" id="9230765"/>
<dbReference type="VEuPathDB" id="FungiDB:MCYG_01560"/>
<dbReference type="OrthoDB" id="4168782at2759"/>
<dbReference type="HOGENOM" id="CLU_096896_1_0_1"/>
<sequence>MSERQRQEEQKYGNIDDLVANYAMMYPVFCTAKIPPEILNEFIDESYAGIIDLLAPDIVDPGASPCILQTTDLDSITHGSRKPMPDFESPFLNWTDKQVRDWATKEWKRQRECFAMRTFTILDQNSIDNKVCRVGYISVREEDADYRMFHEVFYADLRIRIALQEAEISWTETILRADEVYDRKVMEKEAADVEKRRQELQQSKSQ</sequence>
<reference evidence="2" key="1">
    <citation type="journal article" date="2012" name="MBio">
        <title>Comparative genome analysis of Trichophyton rubrum and related dermatophytes reveals candidate genes involved in infection.</title>
        <authorList>
            <person name="Martinez D.A."/>
            <person name="Oliver B.G."/>
            <person name="Graeser Y."/>
            <person name="Goldberg J.M."/>
            <person name="Li W."/>
            <person name="Martinez-Rossi N.M."/>
            <person name="Monod M."/>
            <person name="Shelest E."/>
            <person name="Barton R.C."/>
            <person name="Birch E."/>
            <person name="Brakhage A.A."/>
            <person name="Chen Z."/>
            <person name="Gurr S.J."/>
            <person name="Heiman D."/>
            <person name="Heitman J."/>
            <person name="Kosti I."/>
            <person name="Rossi A."/>
            <person name="Saif S."/>
            <person name="Samalova M."/>
            <person name="Saunders C.W."/>
            <person name="Shea T."/>
            <person name="Summerbell R.C."/>
            <person name="Xu J."/>
            <person name="Young S."/>
            <person name="Zeng Q."/>
            <person name="Birren B.W."/>
            <person name="Cuomo C.A."/>
            <person name="White T.C."/>
        </authorList>
    </citation>
    <scope>NUCLEOTIDE SEQUENCE [LARGE SCALE GENOMIC DNA]</scope>
    <source>
        <strain evidence="2">ATCC MYA-4605 / CBS 113480</strain>
    </source>
</reference>
<dbReference type="OMA" id="QRECFAM"/>
<dbReference type="RefSeq" id="XP_002848626.1">
    <property type="nucleotide sequence ID" value="XM_002848580.1"/>
</dbReference>
<dbReference type="Proteomes" id="UP000002035">
    <property type="component" value="Unassembled WGS sequence"/>
</dbReference>
<accession>C5FHK1</accession>
<evidence type="ECO:0000313" key="1">
    <source>
        <dbReference type="EMBL" id="EEQ28741.1"/>
    </source>
</evidence>
<dbReference type="eggNOG" id="ENOG502RKQ1">
    <property type="taxonomic scope" value="Eukaryota"/>
</dbReference>
<protein>
    <submittedName>
        <fullName evidence="1">Uncharacterized protein</fullName>
    </submittedName>
</protein>
<dbReference type="STRING" id="554155.C5FHK1"/>
<proteinExistence type="predicted"/>
<keyword evidence="2" id="KW-1185">Reference proteome</keyword>